<dbReference type="InterPro" id="IPR051531">
    <property type="entry name" value="N-acetyltransferase"/>
</dbReference>
<dbReference type="RefSeq" id="WP_284195219.1">
    <property type="nucleotide sequence ID" value="NZ_BSOG01000001.1"/>
</dbReference>
<dbReference type="Gene3D" id="3.40.630.30">
    <property type="match status" value="1"/>
</dbReference>
<dbReference type="InterPro" id="IPR016181">
    <property type="entry name" value="Acyl_CoA_acyltransferase"/>
</dbReference>
<dbReference type="PANTHER" id="PTHR43792:SF1">
    <property type="entry name" value="N-ACETYLTRANSFERASE DOMAIN-CONTAINING PROTEIN"/>
    <property type="match status" value="1"/>
</dbReference>
<dbReference type="Proteomes" id="UP001156706">
    <property type="component" value="Unassembled WGS sequence"/>
</dbReference>
<keyword evidence="3" id="KW-1185">Reference proteome</keyword>
<gene>
    <name evidence="2" type="ORF">GCM10007907_08710</name>
</gene>
<dbReference type="SUPFAM" id="SSF55729">
    <property type="entry name" value="Acyl-CoA N-acyltransferases (Nat)"/>
    <property type="match status" value="1"/>
</dbReference>
<comment type="caution">
    <text evidence="2">The sequence shown here is derived from an EMBL/GenBank/DDBJ whole genome shotgun (WGS) entry which is preliminary data.</text>
</comment>
<evidence type="ECO:0000259" key="1">
    <source>
        <dbReference type="PROSITE" id="PS51186"/>
    </source>
</evidence>
<name>A0ABQ5YAV8_9NEIS</name>
<evidence type="ECO:0000313" key="2">
    <source>
        <dbReference type="EMBL" id="GLR12081.1"/>
    </source>
</evidence>
<feature type="domain" description="N-acetyltransferase" evidence="1">
    <location>
        <begin position="13"/>
        <end position="169"/>
    </location>
</feature>
<dbReference type="EMBL" id="BSOG01000001">
    <property type="protein sequence ID" value="GLR12081.1"/>
    <property type="molecule type" value="Genomic_DNA"/>
</dbReference>
<organism evidence="2 3">
    <name type="scientific">Chitinimonas prasina</name>
    <dbReference type="NCBI Taxonomy" id="1434937"/>
    <lineage>
        <taxon>Bacteria</taxon>
        <taxon>Pseudomonadati</taxon>
        <taxon>Pseudomonadota</taxon>
        <taxon>Betaproteobacteria</taxon>
        <taxon>Neisseriales</taxon>
        <taxon>Chitinibacteraceae</taxon>
        <taxon>Chitinimonas</taxon>
    </lineage>
</organism>
<evidence type="ECO:0000313" key="3">
    <source>
        <dbReference type="Proteomes" id="UP001156706"/>
    </source>
</evidence>
<reference evidence="3" key="1">
    <citation type="journal article" date="2019" name="Int. J. Syst. Evol. Microbiol.">
        <title>The Global Catalogue of Microorganisms (GCM) 10K type strain sequencing project: providing services to taxonomists for standard genome sequencing and annotation.</title>
        <authorList>
            <consortium name="The Broad Institute Genomics Platform"/>
            <consortium name="The Broad Institute Genome Sequencing Center for Infectious Disease"/>
            <person name="Wu L."/>
            <person name="Ma J."/>
        </authorList>
    </citation>
    <scope>NUCLEOTIDE SEQUENCE [LARGE SCALE GENOMIC DNA]</scope>
    <source>
        <strain evidence="3">NBRC 110044</strain>
    </source>
</reference>
<protein>
    <submittedName>
        <fullName evidence="2">N-acetyltransferase</fullName>
    </submittedName>
</protein>
<dbReference type="InterPro" id="IPR000182">
    <property type="entry name" value="GNAT_dom"/>
</dbReference>
<dbReference type="PANTHER" id="PTHR43792">
    <property type="entry name" value="GNAT FAMILY, PUTATIVE (AFU_ORTHOLOGUE AFUA_3G00765)-RELATED-RELATED"/>
    <property type="match status" value="1"/>
</dbReference>
<accession>A0ABQ5YAV8</accession>
<dbReference type="Pfam" id="PF13302">
    <property type="entry name" value="Acetyltransf_3"/>
    <property type="match status" value="1"/>
</dbReference>
<proteinExistence type="predicted"/>
<sequence>MQLHIPVLQTDRLELVAPAESHLDVYAAMYGDPELMAHIRGGQTFDRAGSWNKIAVALGHFLLRGYGLWSVRERASGEIVGQAGLINPTGYPAMEIGWLIHRDYWGRGYASEAGQAALSYALEVVQVARVEAHIEPANLASLAVARKLGMVVDGLASSPTMTILEKTRSAA</sequence>
<dbReference type="PROSITE" id="PS51186">
    <property type="entry name" value="GNAT"/>
    <property type="match status" value="1"/>
</dbReference>